<proteinExistence type="predicted"/>
<dbReference type="WBParaSite" id="nRc.2.0.1.t44682-RA">
    <property type="protein sequence ID" value="nRc.2.0.1.t44682-RA"/>
    <property type="gene ID" value="nRc.2.0.1.g44682"/>
</dbReference>
<dbReference type="Proteomes" id="UP000887565">
    <property type="component" value="Unplaced"/>
</dbReference>
<name>A0A915L2G7_ROMCU</name>
<dbReference type="GO" id="GO:0046982">
    <property type="term" value="F:protein heterodimerization activity"/>
    <property type="evidence" value="ECO:0007669"/>
    <property type="project" value="InterPro"/>
</dbReference>
<accession>A0A915L2G7</accession>
<keyword evidence="1" id="KW-1185">Reference proteome</keyword>
<reference evidence="2" key="1">
    <citation type="submission" date="2022-11" db="UniProtKB">
        <authorList>
            <consortium name="WormBaseParasite"/>
        </authorList>
    </citation>
    <scope>IDENTIFICATION</scope>
</reference>
<protein>
    <submittedName>
        <fullName evidence="2">Histone H2A</fullName>
    </submittedName>
</protein>
<organism evidence="1 2">
    <name type="scientific">Romanomermis culicivorax</name>
    <name type="common">Nematode worm</name>
    <dbReference type="NCBI Taxonomy" id="13658"/>
    <lineage>
        <taxon>Eukaryota</taxon>
        <taxon>Metazoa</taxon>
        <taxon>Ecdysozoa</taxon>
        <taxon>Nematoda</taxon>
        <taxon>Enoplea</taxon>
        <taxon>Dorylaimia</taxon>
        <taxon>Mermithida</taxon>
        <taxon>Mermithoidea</taxon>
        <taxon>Mermithidae</taxon>
        <taxon>Romanomermis</taxon>
    </lineage>
</organism>
<sequence length="67" mass="7584">MKISLTAAIEFLVRDLLTLSVEQALSLNKKRITAPIVEDTIKKDKILSKLLNNIILPKNPPPYRSKK</sequence>
<dbReference type="AlphaFoldDB" id="A0A915L2G7"/>
<evidence type="ECO:0000313" key="2">
    <source>
        <dbReference type="WBParaSite" id="nRc.2.0.1.t44682-RA"/>
    </source>
</evidence>
<dbReference type="SUPFAM" id="SSF47113">
    <property type="entry name" value="Histone-fold"/>
    <property type="match status" value="1"/>
</dbReference>
<dbReference type="InterPro" id="IPR009072">
    <property type="entry name" value="Histone-fold"/>
</dbReference>
<evidence type="ECO:0000313" key="1">
    <source>
        <dbReference type="Proteomes" id="UP000887565"/>
    </source>
</evidence>
<dbReference type="Gene3D" id="1.10.20.10">
    <property type="entry name" value="Histone, subunit A"/>
    <property type="match status" value="1"/>
</dbReference>